<comment type="caution">
    <text evidence="1">The sequence shown here is derived from an EMBL/GenBank/DDBJ whole genome shotgun (WGS) entry which is preliminary data.</text>
</comment>
<name>A0A813G583_POLGL</name>
<feature type="non-terminal residue" evidence="1">
    <location>
        <position position="264"/>
    </location>
</feature>
<reference evidence="1" key="1">
    <citation type="submission" date="2021-02" db="EMBL/GenBank/DDBJ databases">
        <authorList>
            <person name="Dougan E. K."/>
            <person name="Rhodes N."/>
            <person name="Thang M."/>
            <person name="Chan C."/>
        </authorList>
    </citation>
    <scope>NUCLEOTIDE SEQUENCE</scope>
</reference>
<keyword evidence="2" id="KW-1185">Reference proteome</keyword>
<proteinExistence type="predicted"/>
<dbReference type="EMBL" id="CAJNNV010027076">
    <property type="protein sequence ID" value="CAE8619454.1"/>
    <property type="molecule type" value="Genomic_DNA"/>
</dbReference>
<protein>
    <submittedName>
        <fullName evidence="1">Uncharacterized protein</fullName>
    </submittedName>
</protein>
<organism evidence="1 2">
    <name type="scientific">Polarella glacialis</name>
    <name type="common">Dinoflagellate</name>
    <dbReference type="NCBI Taxonomy" id="89957"/>
    <lineage>
        <taxon>Eukaryota</taxon>
        <taxon>Sar</taxon>
        <taxon>Alveolata</taxon>
        <taxon>Dinophyceae</taxon>
        <taxon>Suessiales</taxon>
        <taxon>Suessiaceae</taxon>
        <taxon>Polarella</taxon>
    </lineage>
</organism>
<gene>
    <name evidence="1" type="ORF">PGLA1383_LOCUS37042</name>
</gene>
<dbReference type="AlphaFoldDB" id="A0A813G583"/>
<sequence>RLAQLVAAAGHAAPLVCEPIHAPSPWSSVSALSVLQPELSRSQDGALSSAQNSPRGIGRPIISMVWEAVPIPQPARSTAVALPMPPPARLLLLWSGGGASSAELHMGRIHVPVAAPKTVRKPQLERARLKAGQSGAGGDSHFLLCQSYDAKHVAALVLQEPELRTGSSAVARVCLVDISDLRFSPTGGFGASSESSRPTALALEDLPEESVRMSAPLPDSYIWASAMRVSGQRGVCSVYAWRTRRLVTLDMQGDEENEDDDAGE</sequence>
<dbReference type="Proteomes" id="UP000654075">
    <property type="component" value="Unassembled WGS sequence"/>
</dbReference>
<evidence type="ECO:0000313" key="1">
    <source>
        <dbReference type="EMBL" id="CAE8619454.1"/>
    </source>
</evidence>
<evidence type="ECO:0000313" key="2">
    <source>
        <dbReference type="Proteomes" id="UP000654075"/>
    </source>
</evidence>
<accession>A0A813G583</accession>